<name>A0A4R2LG59_9FIRM</name>
<evidence type="ECO:0000313" key="3">
    <source>
        <dbReference type="EMBL" id="TCO86661.1"/>
    </source>
</evidence>
<dbReference type="EMBL" id="SLXA01000001">
    <property type="protein sequence ID" value="TCO86661.1"/>
    <property type="molecule type" value="Genomic_DNA"/>
</dbReference>
<dbReference type="Proteomes" id="UP000295711">
    <property type="component" value="Unassembled WGS sequence"/>
</dbReference>
<sequence length="275" mass="32090">MEAYSEFAQVYDLFMDNIPYEEWCDYLVTLLKQYGVSDGLVLELGCGTGNMTEALKRRGYDMIGIDNSEEMLAEAIEKNMSCGTENAAADDRMYETMKDGLKPALYLCQDMREFELYGTVRAIVSICDSMNYILDPEELTQVFRLVNNYLDPDGVFIFDLNTRYKYEKILGDQTIGETREDHCFIWDNYYDISSGINEYVLNLFIQGEDGRYDRFEEVHYQRAYDLEEIRQLIEASGLRWEGAYDAFTMDPVREDSERIYIIAREQGKSKTTEEM</sequence>
<gene>
    <name evidence="3" type="ORF">EV212_101454</name>
</gene>
<dbReference type="InterPro" id="IPR029063">
    <property type="entry name" value="SAM-dependent_MTases_sf"/>
</dbReference>
<dbReference type="PANTHER" id="PTHR43861">
    <property type="entry name" value="TRANS-ACONITATE 2-METHYLTRANSFERASE-RELATED"/>
    <property type="match status" value="1"/>
</dbReference>
<organism evidence="3 4">
    <name type="scientific">Frisingicoccus caecimuris</name>
    <dbReference type="NCBI Taxonomy" id="1796636"/>
    <lineage>
        <taxon>Bacteria</taxon>
        <taxon>Bacillati</taxon>
        <taxon>Bacillota</taxon>
        <taxon>Clostridia</taxon>
        <taxon>Lachnospirales</taxon>
        <taxon>Lachnospiraceae</taxon>
        <taxon>Frisingicoccus</taxon>
    </lineage>
</organism>
<evidence type="ECO:0000259" key="2">
    <source>
        <dbReference type="Pfam" id="PF13649"/>
    </source>
</evidence>
<comment type="caution">
    <text evidence="3">The sequence shown here is derived from an EMBL/GenBank/DDBJ whole genome shotgun (WGS) entry which is preliminary data.</text>
</comment>
<evidence type="ECO:0000256" key="1">
    <source>
        <dbReference type="ARBA" id="ARBA00022679"/>
    </source>
</evidence>
<dbReference type="Gene3D" id="2.20.25.110">
    <property type="entry name" value="S-adenosyl-L-methionine-dependent methyltransferases"/>
    <property type="match status" value="1"/>
</dbReference>
<accession>A0A4R2LG59</accession>
<proteinExistence type="predicted"/>
<dbReference type="Gene3D" id="3.40.50.150">
    <property type="entry name" value="Vaccinia Virus protein VP39"/>
    <property type="match status" value="1"/>
</dbReference>
<dbReference type="CDD" id="cd02440">
    <property type="entry name" value="AdoMet_MTases"/>
    <property type="match status" value="1"/>
</dbReference>
<keyword evidence="3" id="KW-0489">Methyltransferase</keyword>
<evidence type="ECO:0000313" key="4">
    <source>
        <dbReference type="Proteomes" id="UP000295711"/>
    </source>
</evidence>
<protein>
    <submittedName>
        <fullName evidence="3">Methyltransferase family protein</fullName>
    </submittedName>
</protein>
<dbReference type="SUPFAM" id="SSF53335">
    <property type="entry name" value="S-adenosyl-L-methionine-dependent methyltransferases"/>
    <property type="match status" value="1"/>
</dbReference>
<dbReference type="GO" id="GO:0032259">
    <property type="term" value="P:methylation"/>
    <property type="evidence" value="ECO:0007669"/>
    <property type="project" value="UniProtKB-KW"/>
</dbReference>
<keyword evidence="1 3" id="KW-0808">Transferase</keyword>
<dbReference type="GO" id="GO:0008168">
    <property type="term" value="F:methyltransferase activity"/>
    <property type="evidence" value="ECO:0007669"/>
    <property type="project" value="UniProtKB-KW"/>
</dbReference>
<dbReference type="RefSeq" id="WP_132088207.1">
    <property type="nucleotide sequence ID" value="NZ_JANKAQ010000002.1"/>
</dbReference>
<dbReference type="AlphaFoldDB" id="A0A4R2LG59"/>
<dbReference type="OrthoDB" id="9811589at2"/>
<feature type="domain" description="Methyltransferase" evidence="2">
    <location>
        <begin position="41"/>
        <end position="154"/>
    </location>
</feature>
<dbReference type="Pfam" id="PF13649">
    <property type="entry name" value="Methyltransf_25"/>
    <property type="match status" value="1"/>
</dbReference>
<keyword evidence="4" id="KW-1185">Reference proteome</keyword>
<dbReference type="InterPro" id="IPR041698">
    <property type="entry name" value="Methyltransf_25"/>
</dbReference>
<reference evidence="3 4" key="1">
    <citation type="submission" date="2019-03" db="EMBL/GenBank/DDBJ databases">
        <title>Genomic Encyclopedia of Type Strains, Phase IV (KMG-IV): sequencing the most valuable type-strain genomes for metagenomic binning, comparative biology and taxonomic classification.</title>
        <authorList>
            <person name="Goeker M."/>
        </authorList>
    </citation>
    <scope>NUCLEOTIDE SEQUENCE [LARGE SCALE GENOMIC DNA]</scope>
    <source>
        <strain evidence="3 4">DSM 28559</strain>
    </source>
</reference>